<keyword evidence="5" id="KW-0762">Sugar transport</keyword>
<comment type="caution">
    <text evidence="13">The sequence shown here is derived from an EMBL/GenBank/DDBJ whole genome shotgun (WGS) entry which is preliminary data.</text>
</comment>
<comment type="subcellular location">
    <subcellularLocation>
        <location evidence="11">Cell inner membrane</location>
        <topology evidence="11">Multi-pass membrane protein</topology>
    </subcellularLocation>
    <subcellularLocation>
        <location evidence="1">Cell membrane</location>
        <topology evidence="1">Multi-pass membrane protein</topology>
    </subcellularLocation>
</comment>
<evidence type="ECO:0000256" key="6">
    <source>
        <dbReference type="ARBA" id="ARBA00022692"/>
    </source>
</evidence>
<dbReference type="STRING" id="1610491.AAV94_08850"/>
<evidence type="ECO:0000256" key="2">
    <source>
        <dbReference type="ARBA" id="ARBA00007783"/>
    </source>
</evidence>
<gene>
    <name evidence="13" type="ORF">AAV94_08850</name>
</gene>
<keyword evidence="4 11" id="KW-1003">Cell membrane</keyword>
<dbReference type="GO" id="GO:0015920">
    <property type="term" value="P:lipopolysaccharide transport"/>
    <property type="evidence" value="ECO:0007669"/>
    <property type="project" value="TreeGrafter"/>
</dbReference>
<evidence type="ECO:0000256" key="5">
    <source>
        <dbReference type="ARBA" id="ARBA00022597"/>
    </source>
</evidence>
<name>A0A0U1PYY9_9BURK</name>
<organism evidence="13 14">
    <name type="scientific">Lampropedia cohaerens</name>
    <dbReference type="NCBI Taxonomy" id="1610491"/>
    <lineage>
        <taxon>Bacteria</taxon>
        <taxon>Pseudomonadati</taxon>
        <taxon>Pseudomonadota</taxon>
        <taxon>Betaproteobacteria</taxon>
        <taxon>Burkholderiales</taxon>
        <taxon>Comamonadaceae</taxon>
        <taxon>Lampropedia</taxon>
    </lineage>
</organism>
<evidence type="ECO:0000256" key="9">
    <source>
        <dbReference type="ARBA" id="ARBA00023047"/>
    </source>
</evidence>
<dbReference type="Proteomes" id="UP000050580">
    <property type="component" value="Unassembled WGS sequence"/>
</dbReference>
<feature type="transmembrane region" description="Helical" evidence="11">
    <location>
        <begin position="243"/>
        <end position="262"/>
    </location>
</feature>
<sequence length="273" mass="30247">MTQATPSSPPPGITSTRSPWQVAWAVWHALFMREALTRLYGRRMAWLWLLLEPLVHVGFLMLIFSTLRQRHLSGVDFALFLALGFMGYQMFVATGRRCASAIGANRGLLSYRQVLPVDTVLARIALESTLQFIVLVLLLLLAAVAGFDVLPHDPLIACAALALLALMGAGFALTFSVLYVLVPETEKLVGFIFVPLYFLSAIMYSPAMLPVTAREWLLYNPIVHGVELIRSGFFPGYHVLPEISMGYLAAWALSLTVLGLALQRRFAKRLQAL</sequence>
<dbReference type="GO" id="GO:0015774">
    <property type="term" value="P:polysaccharide transport"/>
    <property type="evidence" value="ECO:0007669"/>
    <property type="project" value="UniProtKB-KW"/>
</dbReference>
<dbReference type="GO" id="GO:0140359">
    <property type="term" value="F:ABC-type transporter activity"/>
    <property type="evidence" value="ECO:0007669"/>
    <property type="project" value="InterPro"/>
</dbReference>
<dbReference type="PRINTS" id="PR00164">
    <property type="entry name" value="ABC2TRNSPORT"/>
</dbReference>
<keyword evidence="14" id="KW-1185">Reference proteome</keyword>
<dbReference type="PANTHER" id="PTHR30413:SF10">
    <property type="entry name" value="CAPSULE POLYSACCHARIDE EXPORT INNER-MEMBRANE PROTEIN CTRC"/>
    <property type="match status" value="1"/>
</dbReference>
<keyword evidence="10 11" id="KW-0472">Membrane</keyword>
<evidence type="ECO:0000256" key="8">
    <source>
        <dbReference type="ARBA" id="ARBA00022989"/>
    </source>
</evidence>
<evidence type="ECO:0000256" key="7">
    <source>
        <dbReference type="ARBA" id="ARBA00022903"/>
    </source>
</evidence>
<dbReference type="RefSeq" id="WP_046741956.1">
    <property type="nucleotide sequence ID" value="NZ_LBNQ01000025.1"/>
</dbReference>
<dbReference type="AlphaFoldDB" id="A0A0U1PYY9"/>
<dbReference type="PATRIC" id="fig|1610491.3.peg.1885"/>
<dbReference type="EMBL" id="LBNQ01000025">
    <property type="protein sequence ID" value="KKW67734.1"/>
    <property type="molecule type" value="Genomic_DNA"/>
</dbReference>
<reference evidence="13 14" key="1">
    <citation type="submission" date="2015-05" db="EMBL/GenBank/DDBJ databases">
        <title>Draft genome sequence of Lampropedia sp. CT6, isolated from the microbial mat of a hot water spring, located at Manikaran, India.</title>
        <authorList>
            <person name="Tripathi C."/>
            <person name="Rani P."/>
            <person name="Mahato N.K."/>
            <person name="Lal R."/>
        </authorList>
    </citation>
    <scope>NUCLEOTIDE SEQUENCE [LARGE SCALE GENOMIC DNA]</scope>
    <source>
        <strain evidence="13 14">CT6</strain>
    </source>
</reference>
<feature type="transmembrane region" description="Helical" evidence="11">
    <location>
        <begin position="154"/>
        <end position="181"/>
    </location>
</feature>
<evidence type="ECO:0000256" key="3">
    <source>
        <dbReference type="ARBA" id="ARBA00022448"/>
    </source>
</evidence>
<proteinExistence type="inferred from homology"/>
<evidence type="ECO:0000259" key="12">
    <source>
        <dbReference type="PROSITE" id="PS51012"/>
    </source>
</evidence>
<feature type="domain" description="ABC transmembrane type-2" evidence="12">
    <location>
        <begin position="44"/>
        <end position="266"/>
    </location>
</feature>
<accession>A0A0U1PYY9</accession>
<dbReference type="InterPro" id="IPR013525">
    <property type="entry name" value="ABC2_TM"/>
</dbReference>
<evidence type="ECO:0000256" key="10">
    <source>
        <dbReference type="ARBA" id="ARBA00023136"/>
    </source>
</evidence>
<dbReference type="PANTHER" id="PTHR30413">
    <property type="entry name" value="INNER MEMBRANE TRANSPORT PERMEASE"/>
    <property type="match status" value="1"/>
</dbReference>
<evidence type="ECO:0000313" key="13">
    <source>
        <dbReference type="EMBL" id="KKW67734.1"/>
    </source>
</evidence>
<dbReference type="InterPro" id="IPR047817">
    <property type="entry name" value="ABC2_TM_bact-type"/>
</dbReference>
<feature type="transmembrane region" description="Helical" evidence="11">
    <location>
        <begin position="77"/>
        <end position="99"/>
    </location>
</feature>
<dbReference type="InterPro" id="IPR000412">
    <property type="entry name" value="ABC_2_transport"/>
</dbReference>
<feature type="transmembrane region" description="Helical" evidence="11">
    <location>
        <begin position="45"/>
        <end position="65"/>
    </location>
</feature>
<keyword evidence="7" id="KW-0972">Capsule biogenesis/degradation</keyword>
<evidence type="ECO:0000256" key="11">
    <source>
        <dbReference type="RuleBase" id="RU361157"/>
    </source>
</evidence>
<keyword evidence="6 11" id="KW-0812">Transmembrane</keyword>
<dbReference type="Pfam" id="PF01061">
    <property type="entry name" value="ABC2_membrane"/>
    <property type="match status" value="1"/>
</dbReference>
<comment type="similarity">
    <text evidence="2 11">Belongs to the ABC-2 integral membrane protein family.</text>
</comment>
<feature type="transmembrane region" description="Helical" evidence="11">
    <location>
        <begin position="120"/>
        <end position="142"/>
    </location>
</feature>
<dbReference type="PROSITE" id="PS51012">
    <property type="entry name" value="ABC_TM2"/>
    <property type="match status" value="1"/>
</dbReference>
<keyword evidence="8 11" id="KW-1133">Transmembrane helix</keyword>
<protein>
    <recommendedName>
        <fullName evidence="11">Transport permease protein</fullName>
    </recommendedName>
</protein>
<evidence type="ECO:0000256" key="1">
    <source>
        <dbReference type="ARBA" id="ARBA00004651"/>
    </source>
</evidence>
<evidence type="ECO:0000313" key="14">
    <source>
        <dbReference type="Proteomes" id="UP000050580"/>
    </source>
</evidence>
<keyword evidence="3 11" id="KW-0813">Transport</keyword>
<keyword evidence="9" id="KW-0625">Polysaccharide transport</keyword>
<dbReference type="GO" id="GO:0043190">
    <property type="term" value="C:ATP-binding cassette (ABC) transporter complex"/>
    <property type="evidence" value="ECO:0007669"/>
    <property type="project" value="InterPro"/>
</dbReference>
<feature type="transmembrane region" description="Helical" evidence="11">
    <location>
        <begin position="188"/>
        <end position="209"/>
    </location>
</feature>
<evidence type="ECO:0000256" key="4">
    <source>
        <dbReference type="ARBA" id="ARBA00022475"/>
    </source>
</evidence>
<dbReference type="OrthoDB" id="9814458at2"/>